<evidence type="ECO:0000313" key="2">
    <source>
        <dbReference type="Proteomes" id="UP000478052"/>
    </source>
</evidence>
<proteinExistence type="predicted"/>
<dbReference type="Proteomes" id="UP000478052">
    <property type="component" value="Unassembled WGS sequence"/>
</dbReference>
<gene>
    <name evidence="1" type="ORF">FWK35_00033715</name>
</gene>
<reference evidence="1 2" key="1">
    <citation type="submission" date="2019-08" db="EMBL/GenBank/DDBJ databases">
        <title>Whole genome of Aphis craccivora.</title>
        <authorList>
            <person name="Voronova N.V."/>
            <person name="Shulinski R.S."/>
            <person name="Bandarenka Y.V."/>
            <person name="Zhorov D.G."/>
            <person name="Warner D."/>
        </authorList>
    </citation>
    <scope>NUCLEOTIDE SEQUENCE [LARGE SCALE GENOMIC DNA]</scope>
    <source>
        <strain evidence="1">180601</strain>
        <tissue evidence="1">Whole Body</tissue>
    </source>
</reference>
<sequence length="62" mass="7381">MIQFQTMGEVSDSKMNLVGALRRSFFEIPSSFQKHREKPKKKLRNNKNLYAKPVFDQIDFFI</sequence>
<accession>A0A6G0W5J1</accession>
<comment type="caution">
    <text evidence="1">The sequence shown here is derived from an EMBL/GenBank/DDBJ whole genome shotgun (WGS) entry which is preliminary data.</text>
</comment>
<evidence type="ECO:0000313" key="1">
    <source>
        <dbReference type="EMBL" id="KAF0722449.1"/>
    </source>
</evidence>
<dbReference type="EMBL" id="VUJU01009067">
    <property type="protein sequence ID" value="KAF0722449.1"/>
    <property type="molecule type" value="Genomic_DNA"/>
</dbReference>
<protein>
    <submittedName>
        <fullName evidence="1">Uncharacterized protein</fullName>
    </submittedName>
</protein>
<name>A0A6G0W5J1_APHCR</name>
<organism evidence="1 2">
    <name type="scientific">Aphis craccivora</name>
    <name type="common">Cowpea aphid</name>
    <dbReference type="NCBI Taxonomy" id="307492"/>
    <lineage>
        <taxon>Eukaryota</taxon>
        <taxon>Metazoa</taxon>
        <taxon>Ecdysozoa</taxon>
        <taxon>Arthropoda</taxon>
        <taxon>Hexapoda</taxon>
        <taxon>Insecta</taxon>
        <taxon>Pterygota</taxon>
        <taxon>Neoptera</taxon>
        <taxon>Paraneoptera</taxon>
        <taxon>Hemiptera</taxon>
        <taxon>Sternorrhyncha</taxon>
        <taxon>Aphidomorpha</taxon>
        <taxon>Aphidoidea</taxon>
        <taxon>Aphididae</taxon>
        <taxon>Aphidini</taxon>
        <taxon>Aphis</taxon>
        <taxon>Aphis</taxon>
    </lineage>
</organism>
<keyword evidence="2" id="KW-1185">Reference proteome</keyword>
<dbReference type="AlphaFoldDB" id="A0A6G0W5J1"/>